<protein>
    <submittedName>
        <fullName evidence="9">M14 family zinc carboxypeptidase</fullName>
    </submittedName>
</protein>
<dbReference type="GO" id="GO:0004180">
    <property type="term" value="F:carboxypeptidase activity"/>
    <property type="evidence" value="ECO:0007669"/>
    <property type="project" value="UniProtKB-KW"/>
</dbReference>
<dbReference type="InterPro" id="IPR012854">
    <property type="entry name" value="Cu_amine_oxidase-like_N"/>
</dbReference>
<evidence type="ECO:0000313" key="10">
    <source>
        <dbReference type="Proteomes" id="UP001158045"/>
    </source>
</evidence>
<sequence>MPKLLYKIGFPSLAVAIVLVIILTSSSNGISFASEDVITFEKGYNADSDTLYQMAQQLVKRYAFLLELEVIGESQDGNPIYAIRMTYNIFRYNDYDYVDKTHILIDGGVHARETYNPVIVLKMVEDYIKDYYNDSYLPDQNVRELLHTSVIHFLPIINPDGFDVAKFGTESISNLEVANNFTSLIPDLKPNRLKANLSGVDLNRNFEDVYFDVEASKWVDLWGESGLYRDTDQPGEDYYKGVESASEIETQTLMTYMLRYDFRAYLTYHSMGQVLYYWIDHLGAPYYKLNKDYAEKISAVTGYALMVPDKYMEYGFSTDYFANNTTKPAITLETTSSFVFPTPLSFYSHEYYAHRLWEVPLAMLHKIKSDGYYDYKVYVDNRYVRDVISDVYAKAIAKELNGAVHEYKGKPSLTLSKKIKLELGNDYYFEDAVQSEALKVFVSFREAFVQMGFDISYDATTNSAIATHDSKAYKLDLKEMRLTDEEGKLINEESVFFVLEGRVMVPLEFAAALMNQSVEEINIQDLGKVIYVDLDQ</sequence>
<keyword evidence="3" id="KW-0645">Protease</keyword>
<keyword evidence="9" id="KW-0121">Carboxypeptidase</keyword>
<evidence type="ECO:0000256" key="4">
    <source>
        <dbReference type="ARBA" id="ARBA00022801"/>
    </source>
</evidence>
<dbReference type="PANTHER" id="PTHR11705">
    <property type="entry name" value="PROTEASE FAMILY M14 CARBOXYPEPTIDASE A,B"/>
    <property type="match status" value="1"/>
</dbReference>
<dbReference type="SUPFAM" id="SSF53187">
    <property type="entry name" value="Zn-dependent exopeptidases"/>
    <property type="match status" value="1"/>
</dbReference>
<evidence type="ECO:0000256" key="2">
    <source>
        <dbReference type="ARBA" id="ARBA00005988"/>
    </source>
</evidence>
<dbReference type="RefSeq" id="WP_281093181.1">
    <property type="nucleotide sequence ID" value="NZ_JARYZI010000002.1"/>
</dbReference>
<keyword evidence="6" id="KW-0482">Metalloprotease</keyword>
<keyword evidence="4" id="KW-0378">Hydrolase</keyword>
<dbReference type="SMART" id="SM00631">
    <property type="entry name" value="Zn_pept"/>
    <property type="match status" value="1"/>
</dbReference>
<dbReference type="EMBL" id="JARYZI010000002">
    <property type="protein sequence ID" value="MDH8677369.1"/>
    <property type="molecule type" value="Genomic_DNA"/>
</dbReference>
<accession>A0ABT6NAD5</accession>
<dbReference type="Gene3D" id="3.30.457.10">
    <property type="entry name" value="Copper amine oxidase-like, N-terminal domain"/>
    <property type="match status" value="1"/>
</dbReference>
<keyword evidence="10" id="KW-1185">Reference proteome</keyword>
<evidence type="ECO:0000259" key="8">
    <source>
        <dbReference type="PROSITE" id="PS52035"/>
    </source>
</evidence>
<comment type="cofactor">
    <cofactor evidence="1">
        <name>Zn(2+)</name>
        <dbReference type="ChEBI" id="CHEBI:29105"/>
    </cofactor>
</comment>
<dbReference type="PROSITE" id="PS52035">
    <property type="entry name" value="PEPTIDASE_M14"/>
    <property type="match status" value="1"/>
</dbReference>
<dbReference type="PANTHER" id="PTHR11705:SF143">
    <property type="entry name" value="SLL0236 PROTEIN"/>
    <property type="match status" value="1"/>
</dbReference>
<gene>
    <name evidence="9" type="ORF">QE109_04370</name>
</gene>
<comment type="similarity">
    <text evidence="2 7">Belongs to the peptidase M14 family.</text>
</comment>
<evidence type="ECO:0000256" key="3">
    <source>
        <dbReference type="ARBA" id="ARBA00022670"/>
    </source>
</evidence>
<comment type="caution">
    <text evidence="9">The sequence shown here is derived from an EMBL/GenBank/DDBJ whole genome shotgun (WGS) entry which is preliminary data.</text>
</comment>
<dbReference type="Gene3D" id="3.40.630.10">
    <property type="entry name" value="Zn peptidases"/>
    <property type="match status" value="1"/>
</dbReference>
<evidence type="ECO:0000313" key="9">
    <source>
        <dbReference type="EMBL" id="MDH8677369.1"/>
    </source>
</evidence>
<keyword evidence="5" id="KW-0862">Zinc</keyword>
<dbReference type="PRINTS" id="PR00765">
    <property type="entry name" value="CRBOXYPTASEA"/>
</dbReference>
<dbReference type="InterPro" id="IPR036582">
    <property type="entry name" value="Mao_N_sf"/>
</dbReference>
<dbReference type="Pfam" id="PF00246">
    <property type="entry name" value="Peptidase_M14"/>
    <property type="match status" value="1"/>
</dbReference>
<reference evidence="9 10" key="1">
    <citation type="submission" date="2023-04" db="EMBL/GenBank/DDBJ databases">
        <title>Fusibacter bizertensis strain WBS, isolated from littoral bottom sediments of the Arctic seas - biochemical and genomic analysis.</title>
        <authorList>
            <person name="Brioukhanov A.L."/>
        </authorList>
    </citation>
    <scope>NUCLEOTIDE SEQUENCE [LARGE SCALE GENOMIC DNA]</scope>
    <source>
        <strain evidence="9 10">WBS</strain>
    </source>
</reference>
<organism evidence="9 10">
    <name type="scientific">Fusibacter bizertensis</name>
    <dbReference type="NCBI Taxonomy" id="1488331"/>
    <lineage>
        <taxon>Bacteria</taxon>
        <taxon>Bacillati</taxon>
        <taxon>Bacillota</taxon>
        <taxon>Clostridia</taxon>
        <taxon>Eubacteriales</taxon>
        <taxon>Eubacteriales Family XII. Incertae Sedis</taxon>
        <taxon>Fusibacter</taxon>
    </lineage>
</organism>
<evidence type="ECO:0000256" key="6">
    <source>
        <dbReference type="ARBA" id="ARBA00023049"/>
    </source>
</evidence>
<dbReference type="InterPro" id="IPR000834">
    <property type="entry name" value="Peptidase_M14"/>
</dbReference>
<proteinExistence type="inferred from homology"/>
<feature type="active site" description="Proton donor/acceptor" evidence="7">
    <location>
        <position position="333"/>
    </location>
</feature>
<dbReference type="SUPFAM" id="SSF55383">
    <property type="entry name" value="Copper amine oxidase, domain N"/>
    <property type="match status" value="1"/>
</dbReference>
<evidence type="ECO:0000256" key="5">
    <source>
        <dbReference type="ARBA" id="ARBA00022833"/>
    </source>
</evidence>
<dbReference type="Pfam" id="PF07833">
    <property type="entry name" value="Cu_amine_oxidN1"/>
    <property type="match status" value="1"/>
</dbReference>
<dbReference type="Proteomes" id="UP001158045">
    <property type="component" value="Unassembled WGS sequence"/>
</dbReference>
<evidence type="ECO:0000256" key="1">
    <source>
        <dbReference type="ARBA" id="ARBA00001947"/>
    </source>
</evidence>
<name>A0ABT6NAD5_9FIRM</name>
<feature type="domain" description="Peptidase M14" evidence="8">
    <location>
        <begin position="43"/>
        <end position="371"/>
    </location>
</feature>
<evidence type="ECO:0000256" key="7">
    <source>
        <dbReference type="PROSITE-ProRule" id="PRU01379"/>
    </source>
</evidence>